<reference evidence="2" key="1">
    <citation type="submission" date="2022-08" db="EMBL/GenBank/DDBJ databases">
        <title>Catabolic pathway analysis in culturable SAR92 clade bacteria reveals their overlooked roles in DMSP degradation in coastal seas.</title>
        <authorList>
            <person name="He X."/>
            <person name="Zhang X."/>
            <person name="Zhang Y."/>
        </authorList>
    </citation>
    <scope>NUCLEOTIDE SEQUENCE</scope>
    <source>
        <strain evidence="2">H455</strain>
    </source>
</reference>
<dbReference type="InterPro" id="IPR001036">
    <property type="entry name" value="Acrflvin-R"/>
</dbReference>
<feature type="transmembrane region" description="Helical" evidence="1">
    <location>
        <begin position="431"/>
        <end position="449"/>
    </location>
</feature>
<feature type="transmembrane region" description="Helical" evidence="1">
    <location>
        <begin position="862"/>
        <end position="880"/>
    </location>
</feature>
<feature type="transmembrane region" description="Helical" evidence="1">
    <location>
        <begin position="356"/>
        <end position="376"/>
    </location>
</feature>
<dbReference type="SUPFAM" id="SSF82693">
    <property type="entry name" value="Multidrug efflux transporter AcrB pore domain, PN1, PN2, PC1 and PC2 subdomains"/>
    <property type="match status" value="2"/>
</dbReference>
<dbReference type="Gene3D" id="1.20.1640.10">
    <property type="entry name" value="Multidrug efflux transporter AcrB transmembrane domain"/>
    <property type="match status" value="2"/>
</dbReference>
<organism evidence="2 3">
    <name type="scientific">SAR92 clade bacterium H455</name>
    <dbReference type="NCBI Taxonomy" id="2974818"/>
    <lineage>
        <taxon>Bacteria</taxon>
        <taxon>Pseudomonadati</taxon>
        <taxon>Pseudomonadota</taxon>
        <taxon>Gammaproteobacteria</taxon>
        <taxon>Cellvibrionales</taxon>
        <taxon>Porticoccaceae</taxon>
        <taxon>SAR92 clade</taxon>
    </lineage>
</organism>
<feature type="transmembrane region" description="Helical" evidence="1">
    <location>
        <begin position="995"/>
        <end position="1021"/>
    </location>
</feature>
<dbReference type="Gene3D" id="3.30.70.1430">
    <property type="entry name" value="Multidrug efflux transporter AcrB pore domain"/>
    <property type="match status" value="2"/>
</dbReference>
<keyword evidence="3" id="KW-1185">Reference proteome</keyword>
<dbReference type="Gene3D" id="3.30.2090.10">
    <property type="entry name" value="Multidrug efflux transporter AcrB TolC docking domain, DN and DC subdomains"/>
    <property type="match status" value="2"/>
</dbReference>
<feature type="transmembrane region" description="Helical" evidence="1">
    <location>
        <begin position="455"/>
        <end position="478"/>
    </location>
</feature>
<feature type="transmembrane region" description="Helical" evidence="1">
    <location>
        <begin position="966"/>
        <end position="983"/>
    </location>
</feature>
<feature type="transmembrane region" description="Helical" evidence="1">
    <location>
        <begin position="328"/>
        <end position="349"/>
    </location>
</feature>
<dbReference type="SUPFAM" id="SSF82866">
    <property type="entry name" value="Multidrug efflux transporter AcrB transmembrane domain"/>
    <property type="match status" value="2"/>
</dbReference>
<feature type="transmembrane region" description="Helical" evidence="1">
    <location>
        <begin position="530"/>
        <end position="552"/>
    </location>
</feature>
<dbReference type="PRINTS" id="PR00702">
    <property type="entry name" value="ACRIFLAVINRP"/>
</dbReference>
<dbReference type="PANTHER" id="PTHR32063">
    <property type="match status" value="1"/>
</dbReference>
<dbReference type="SUPFAM" id="SSF82714">
    <property type="entry name" value="Multidrug efflux transporter AcrB TolC docking domain, DN and DC subdomains"/>
    <property type="match status" value="2"/>
</dbReference>
<accession>A0ABY5TMY4</accession>
<feature type="transmembrane region" description="Helical" evidence="1">
    <location>
        <begin position="892"/>
        <end position="912"/>
    </location>
</feature>
<dbReference type="Gene3D" id="3.30.70.1320">
    <property type="entry name" value="Multidrug efflux transporter AcrB pore domain like"/>
    <property type="match status" value="1"/>
</dbReference>
<evidence type="ECO:0000313" key="2">
    <source>
        <dbReference type="EMBL" id="UVW35090.1"/>
    </source>
</evidence>
<evidence type="ECO:0000313" key="3">
    <source>
        <dbReference type="Proteomes" id="UP001059934"/>
    </source>
</evidence>
<keyword evidence="1" id="KW-0812">Transmembrane</keyword>
<dbReference type="PANTHER" id="PTHR32063:SF33">
    <property type="entry name" value="RND SUPERFAMILY EFFLUX PUMP PERMEASE COMPONENT"/>
    <property type="match status" value="1"/>
</dbReference>
<proteinExistence type="predicted"/>
<keyword evidence="1" id="KW-0472">Membrane</keyword>
<keyword evidence="1" id="KW-1133">Transmembrane helix</keyword>
<feature type="transmembrane region" description="Helical" evidence="1">
    <location>
        <begin position="382"/>
        <end position="402"/>
    </location>
</feature>
<dbReference type="EMBL" id="CP103416">
    <property type="protein sequence ID" value="UVW35090.1"/>
    <property type="molecule type" value="Genomic_DNA"/>
</dbReference>
<evidence type="ECO:0000256" key="1">
    <source>
        <dbReference type="SAM" id="Phobius"/>
    </source>
</evidence>
<protein>
    <submittedName>
        <fullName evidence="2">Efflux RND transporter permease subunit</fullName>
    </submittedName>
</protein>
<dbReference type="Gene3D" id="3.30.70.1440">
    <property type="entry name" value="Multidrug efflux transporter AcrB pore domain"/>
    <property type="match status" value="1"/>
</dbReference>
<name>A0ABY5TMY4_9GAMM</name>
<gene>
    <name evidence="2" type="ORF">NYF23_00445</name>
</gene>
<dbReference type="Proteomes" id="UP001059934">
    <property type="component" value="Chromosome"/>
</dbReference>
<feature type="transmembrane region" description="Helical" evidence="1">
    <location>
        <begin position="918"/>
        <end position="938"/>
    </location>
</feature>
<dbReference type="Pfam" id="PF00873">
    <property type="entry name" value="ACR_tran"/>
    <property type="match status" value="1"/>
</dbReference>
<sequence length="1045" mass="115037">MNGSIAWFVRNPIAANLLMLLILASGIIGSLGMGKEVFPSTGINLINISMPYPGAGPREVEEQIVVRIEEAIYTLEGIKHIRSQARQSSGKVTVEVADGYDMTKMINDIKARVDSIITFPSDAERAVISEQKMRDEVIRVALFGDAGEAVLREYGQRIRDDLAALPDVDFVELWGVRKPQIDIELSEMNMRRYAISFNDVVSAVRQSSLNLPAGTIRANSGDIQIQTRGQAYYEEDFKQIVVSSRADGTEIKIEDVATVIDGFEERNLRTRFNGANAIFLGVRVGNNPNVVATTAAVKDYVNAGSSFLPPGLQLQTWKDFSNMFSGRLALLSKNAFGGLILVFVVLMLFLRPQLAFWVAVGIAIAYMGALWILPSIGLTLNMLSMFSFLLILGIIVDDAIIVGESIYRHQQLGYDGDTAARMGAQAVSKPVLLAVVSTMIVFLPMLFLPGMWPKFLWAIPAVTLVALSFSLIESFWILPSHLAKMKPEKPATTKIGIAVRNIRKSFADGLVSFAQNTYSPFLQKALDWRALTLIGFCLAFVLSITLISAGYIKQRFMPDVPSDFISMRIEMPDGYSAEGKAEITQRAERAAKLLASDPAIKSQIATDNLVANQLSFMYGDTIRLMLELQPDMSGQVSPTLVGERWQQLIGEIPQAKTFNVDASAAGPGNGERITGVLTSNNLDQLTAAAQFLKQRMRDIPGARNIRDDIHSGRSDIDINLLPYGNNFGIGLADVARQVRHGFYGAEAQRVPRGRDDVRVMVRYPKRDRSQVDSLDNMRIRTPNGAEVPFYSIAETSYVPGYTRINRQDRQRSVKVSARPTANKLTVDEMAQILFGEIGPELQRLYPEVVLNKDEQLAEQDEFFATAAKLFVLALGMIYILMAVEFKSYLKPLGVLSAVPFGMMGAVFGHLIMGLNFSVLSYLGVLAASGVVVNDNLVLIDRINQLRAEGLVVKEALVRAGQERFRPIVLTSLTTFIGLAPILLETSMQARFLIPMIASLAFGVLFATVVTLVFVPCLYLSGANLNARWEKKMLQPTENSHAKGGT</sequence>
<dbReference type="InterPro" id="IPR027463">
    <property type="entry name" value="AcrB_DN_DC_subdom"/>
</dbReference>